<comment type="caution">
    <text evidence="2">Lacks conserved residue(s) required for the propagation of feature annotation.</text>
</comment>
<feature type="domain" description="Response regulatory" evidence="4">
    <location>
        <begin position="1"/>
        <end position="67"/>
    </location>
</feature>
<dbReference type="SMART" id="SM00421">
    <property type="entry name" value="HTH_LUXR"/>
    <property type="match status" value="1"/>
</dbReference>
<dbReference type="GO" id="GO:0006355">
    <property type="term" value="P:regulation of DNA-templated transcription"/>
    <property type="evidence" value="ECO:0007669"/>
    <property type="project" value="InterPro"/>
</dbReference>
<dbReference type="PROSITE" id="PS50043">
    <property type="entry name" value="HTH_LUXR_2"/>
    <property type="match status" value="1"/>
</dbReference>
<dbReference type="InterPro" id="IPR039420">
    <property type="entry name" value="WalR-like"/>
</dbReference>
<gene>
    <name evidence="5" type="ORF">ATN00_05280</name>
</gene>
<keyword evidence="6" id="KW-1185">Reference proteome</keyword>
<organism evidence="5 6">
    <name type="scientific">Sphingobium baderi</name>
    <dbReference type="NCBI Taxonomy" id="1332080"/>
    <lineage>
        <taxon>Bacteria</taxon>
        <taxon>Pseudomonadati</taxon>
        <taxon>Pseudomonadota</taxon>
        <taxon>Alphaproteobacteria</taxon>
        <taxon>Sphingomonadales</taxon>
        <taxon>Sphingomonadaceae</taxon>
        <taxon>Sphingobium</taxon>
    </lineage>
</organism>
<evidence type="ECO:0000259" key="4">
    <source>
        <dbReference type="PROSITE" id="PS50110"/>
    </source>
</evidence>
<proteinExistence type="predicted"/>
<dbReference type="EMBL" id="CP013264">
    <property type="protein sequence ID" value="ALR19810.1"/>
    <property type="molecule type" value="Genomic_DNA"/>
</dbReference>
<dbReference type="SUPFAM" id="SSF46894">
    <property type="entry name" value="C-terminal effector domain of the bipartite response regulators"/>
    <property type="match status" value="1"/>
</dbReference>
<sequence>MIDDGHAGEGIAFCEQVKMMYPHAKIVLLADHFDFDTVVQAFRWGVDGYMIKEISTEPLVGALRLVASGEKVLPSEMATSLGERPYPMGWSVNLSDVNLSDREVEVLQLLISGAANKVIGRRLGICEATVKVHVKAALRKLRVSNRTQAAIWAVQRGLVAYDDDKMLSMPRDTSQAIARAAPPLPRIAACA</sequence>
<dbReference type="Proteomes" id="UP000056968">
    <property type="component" value="Chromosome"/>
</dbReference>
<dbReference type="InterPro" id="IPR016032">
    <property type="entry name" value="Sig_transdc_resp-reg_C-effctor"/>
</dbReference>
<dbReference type="PROSITE" id="PS50110">
    <property type="entry name" value="RESPONSE_REGULATORY"/>
    <property type="match status" value="1"/>
</dbReference>
<dbReference type="Gene3D" id="3.40.50.2300">
    <property type="match status" value="1"/>
</dbReference>
<dbReference type="SUPFAM" id="SSF52172">
    <property type="entry name" value="CheY-like"/>
    <property type="match status" value="1"/>
</dbReference>
<accession>A0A0S3EWS3</accession>
<evidence type="ECO:0000256" key="1">
    <source>
        <dbReference type="ARBA" id="ARBA00023125"/>
    </source>
</evidence>
<dbReference type="PANTHER" id="PTHR43214">
    <property type="entry name" value="TWO-COMPONENT RESPONSE REGULATOR"/>
    <property type="match status" value="1"/>
</dbReference>
<evidence type="ECO:0008006" key="7">
    <source>
        <dbReference type="Google" id="ProtNLM"/>
    </source>
</evidence>
<dbReference type="PROSITE" id="PS00622">
    <property type="entry name" value="HTH_LUXR_1"/>
    <property type="match status" value="1"/>
</dbReference>
<dbReference type="AlphaFoldDB" id="A0A0S3EWS3"/>
<name>A0A0S3EWS3_9SPHN</name>
<evidence type="ECO:0000259" key="3">
    <source>
        <dbReference type="PROSITE" id="PS50043"/>
    </source>
</evidence>
<dbReference type="PRINTS" id="PR00038">
    <property type="entry name" value="HTHLUXR"/>
</dbReference>
<dbReference type="Pfam" id="PF00196">
    <property type="entry name" value="GerE"/>
    <property type="match status" value="1"/>
</dbReference>
<dbReference type="InterPro" id="IPR000792">
    <property type="entry name" value="Tscrpt_reg_LuxR_C"/>
</dbReference>
<dbReference type="KEGG" id="sbd:ATN00_05280"/>
<evidence type="ECO:0000313" key="5">
    <source>
        <dbReference type="EMBL" id="ALR19810.1"/>
    </source>
</evidence>
<evidence type="ECO:0000313" key="6">
    <source>
        <dbReference type="Proteomes" id="UP000056968"/>
    </source>
</evidence>
<dbReference type="STRING" id="1332080.ATN00_05280"/>
<protein>
    <recommendedName>
        <fullName evidence="7">Two-component system response regulator</fullName>
    </recommendedName>
</protein>
<keyword evidence="1" id="KW-0238">DNA-binding</keyword>
<dbReference type="InterPro" id="IPR001789">
    <property type="entry name" value="Sig_transdc_resp-reg_receiver"/>
</dbReference>
<dbReference type="InterPro" id="IPR011006">
    <property type="entry name" value="CheY-like_superfamily"/>
</dbReference>
<dbReference type="CDD" id="cd06170">
    <property type="entry name" value="LuxR_C_like"/>
    <property type="match status" value="1"/>
</dbReference>
<dbReference type="GO" id="GO:0000160">
    <property type="term" value="P:phosphorelay signal transduction system"/>
    <property type="evidence" value="ECO:0007669"/>
    <property type="project" value="InterPro"/>
</dbReference>
<reference evidence="5 6" key="1">
    <citation type="submission" date="2015-11" db="EMBL/GenBank/DDBJ databases">
        <title>A Two-component Flavoprotein Monooxygenase System MeaXY Responsible for para-Hydroxylation of 2-Methyl-6-ethylaniline and 2,6-Diethylaniline in Sphingobium baderi DE-13.</title>
        <authorList>
            <person name="Cheng M."/>
            <person name="Meng Q."/>
            <person name="Yang Y."/>
            <person name="Chu C."/>
            <person name="Yan X."/>
            <person name="He J."/>
            <person name="Li S."/>
        </authorList>
    </citation>
    <scope>NUCLEOTIDE SEQUENCE [LARGE SCALE GENOMIC DNA]</scope>
    <source>
        <strain evidence="5 6">DE-13</strain>
    </source>
</reference>
<evidence type="ECO:0000256" key="2">
    <source>
        <dbReference type="PROSITE-ProRule" id="PRU00169"/>
    </source>
</evidence>
<feature type="domain" description="HTH luxR-type" evidence="3">
    <location>
        <begin position="92"/>
        <end position="157"/>
    </location>
</feature>
<dbReference type="GO" id="GO:0003677">
    <property type="term" value="F:DNA binding"/>
    <property type="evidence" value="ECO:0007669"/>
    <property type="project" value="UniProtKB-KW"/>
</dbReference>